<accession>A0A5R8QHH2</accession>
<protein>
    <submittedName>
        <fullName evidence="3">LPXTG cell wall anchor domain-containing protein</fullName>
    </submittedName>
</protein>
<dbReference type="AlphaFoldDB" id="A0A5R8QHH2"/>
<gene>
    <name evidence="3" type="ORF">FEZ08_02415</name>
</gene>
<dbReference type="Pfam" id="PF18981">
    <property type="entry name" value="InlK_D3"/>
    <property type="match status" value="1"/>
</dbReference>
<evidence type="ECO:0000259" key="2">
    <source>
        <dbReference type="Pfam" id="PF18981"/>
    </source>
</evidence>
<dbReference type="InterPro" id="IPR013783">
    <property type="entry name" value="Ig-like_fold"/>
</dbReference>
<dbReference type="Proteomes" id="UP000306912">
    <property type="component" value="Unassembled WGS sequence"/>
</dbReference>
<evidence type="ECO:0000313" key="4">
    <source>
        <dbReference type="Proteomes" id="UP000306912"/>
    </source>
</evidence>
<dbReference type="Gene3D" id="2.60.40.10">
    <property type="entry name" value="Immunoglobulins"/>
    <property type="match status" value="1"/>
</dbReference>
<feature type="transmembrane region" description="Helical" evidence="1">
    <location>
        <begin position="134"/>
        <end position="154"/>
    </location>
</feature>
<dbReference type="EMBL" id="VBWP01000001">
    <property type="protein sequence ID" value="TLG77495.1"/>
    <property type="molecule type" value="Genomic_DNA"/>
</dbReference>
<organism evidence="3 4">
    <name type="scientific">Culicoidibacter larvae</name>
    <dbReference type="NCBI Taxonomy" id="2579976"/>
    <lineage>
        <taxon>Bacteria</taxon>
        <taxon>Bacillati</taxon>
        <taxon>Bacillota</taxon>
        <taxon>Culicoidibacteria</taxon>
        <taxon>Culicoidibacterales</taxon>
        <taxon>Culicoidibacteraceae</taxon>
        <taxon>Culicoidibacter</taxon>
    </lineage>
</organism>
<dbReference type="InterPro" id="IPR044056">
    <property type="entry name" value="InlI_Ig-like"/>
</dbReference>
<dbReference type="InParanoid" id="A0A5R8QHH2"/>
<dbReference type="NCBIfam" id="TIGR01167">
    <property type="entry name" value="LPXTG_anchor"/>
    <property type="match status" value="1"/>
</dbReference>
<sequence>MKNGSRSEELIVNGTPQATPTDVEAPIISAKQNVRYIVGSAVSTDQFLSDIEAQTNDGSAITVDLSPVNWNAAGIYEVELKATDAAGNVAAPLKVQIELYEVSSAAETEANAISSDTNNSSKNNQDLPATGQSMVEQLTVGAGLIVIVVAIGFFRNKKHR</sequence>
<reference evidence="3 4" key="1">
    <citation type="submission" date="2019-05" db="EMBL/GenBank/DDBJ databases">
        <title>Culicoidintestinum kansasii gen. nov., sp. nov. from the gastrointestinal tract of the biting midge, Culicoides sonorensis.</title>
        <authorList>
            <person name="Neupane S."/>
            <person name="Ghosh A."/>
            <person name="Gunther S."/>
            <person name="Martin K."/>
            <person name="Zurek L."/>
        </authorList>
    </citation>
    <scope>NUCLEOTIDE SEQUENCE [LARGE SCALE GENOMIC DNA]</scope>
    <source>
        <strain evidence="3 4">CS-1</strain>
    </source>
</reference>
<keyword evidence="1" id="KW-1133">Transmembrane helix</keyword>
<name>A0A5R8QHH2_9FIRM</name>
<dbReference type="NCBIfam" id="NF033932">
    <property type="entry name" value="LapB_rpt_80"/>
    <property type="match status" value="1"/>
</dbReference>
<keyword evidence="4" id="KW-1185">Reference proteome</keyword>
<proteinExistence type="predicted"/>
<feature type="domain" description="Internalin I Ig-like" evidence="2">
    <location>
        <begin position="26"/>
        <end position="98"/>
    </location>
</feature>
<keyword evidence="1" id="KW-0812">Transmembrane</keyword>
<evidence type="ECO:0000313" key="3">
    <source>
        <dbReference type="EMBL" id="TLG77495.1"/>
    </source>
</evidence>
<comment type="caution">
    <text evidence="3">The sequence shown here is derived from an EMBL/GenBank/DDBJ whole genome shotgun (WGS) entry which is preliminary data.</text>
</comment>
<keyword evidence="1" id="KW-0472">Membrane</keyword>
<evidence type="ECO:0000256" key="1">
    <source>
        <dbReference type="SAM" id="Phobius"/>
    </source>
</evidence>